<gene>
    <name evidence="2" type="ORF">FPL22_13465</name>
</gene>
<sequence>MTSSRSPFSGSASIWMLAGLLLLAAAWIVPVNLKSVTPALLKEAGEGTSTVARLGRQLLDREKPGPAALVLAASRTLGDPQAPALATAIDNITHRQPELVPWGGWDPFLDPLFSLKENTGRSASTPVLTFFITEKSRAGLLAYLKNSRSQGVQTLLRVRDVPEAGRFVPATKPGGQTLDAVVLLSALLYQGDHFSAPLQRELRDLAQTAATQNNLGELEPAFIDLLSLGRRLDWIQLTELMRVTDSVKTTGEFAQLARAASDDLPVIYAAALLTGSADRVATYLLKYGRPGMDDLKLALTLGQGATEQLLARQVPVNRQPAPSFGPITLMALLYPKLALIAKYLGFLLGAFCVFRGLESLLFDDTGDRSLPRVKSGALAILTAALLVLGTEPFLLKTPAPSEFQLKLTIPVLANISDPASLTPTAPTFNMDTSTLFTIGFFALLQIGMYLYCLSKIREVDRQAVPALLKLRLMENEENLFDGGLYIGIAGTATALVLQVLGVIQPNLLAAYSSNLFGICCVALIKIRHVRPYKRSLILAGQAESKPVIAVA</sequence>
<feature type="transmembrane region" description="Helical" evidence="1">
    <location>
        <begin position="375"/>
        <end position="395"/>
    </location>
</feature>
<feature type="transmembrane region" description="Helical" evidence="1">
    <location>
        <begin position="507"/>
        <end position="526"/>
    </location>
</feature>
<dbReference type="AlphaFoldDB" id="A0A556QKD6"/>
<feature type="transmembrane region" description="Helical" evidence="1">
    <location>
        <begin position="333"/>
        <end position="354"/>
    </location>
</feature>
<keyword evidence="1" id="KW-1133">Transmembrane helix</keyword>
<evidence type="ECO:0000256" key="1">
    <source>
        <dbReference type="SAM" id="Phobius"/>
    </source>
</evidence>
<reference evidence="2 3" key="1">
    <citation type="submission" date="2019-07" db="EMBL/GenBank/DDBJ databases">
        <title>Description of 53C-WASEF.</title>
        <authorList>
            <person name="Pitt A."/>
            <person name="Hahn M.W."/>
        </authorList>
    </citation>
    <scope>NUCLEOTIDE SEQUENCE [LARGE SCALE GENOMIC DNA]</scope>
    <source>
        <strain evidence="2 3">53C-WASEF</strain>
    </source>
</reference>
<organism evidence="2 3">
    <name type="scientific">Rariglobus hedericola</name>
    <dbReference type="NCBI Taxonomy" id="2597822"/>
    <lineage>
        <taxon>Bacteria</taxon>
        <taxon>Pseudomonadati</taxon>
        <taxon>Verrucomicrobiota</taxon>
        <taxon>Opitutia</taxon>
        <taxon>Opitutales</taxon>
        <taxon>Opitutaceae</taxon>
        <taxon>Rariglobus</taxon>
    </lineage>
</organism>
<evidence type="ECO:0000313" key="3">
    <source>
        <dbReference type="Proteomes" id="UP000315648"/>
    </source>
</evidence>
<feature type="transmembrane region" description="Helical" evidence="1">
    <location>
        <begin position="433"/>
        <end position="452"/>
    </location>
</feature>
<dbReference type="Proteomes" id="UP000315648">
    <property type="component" value="Unassembled WGS sequence"/>
</dbReference>
<dbReference type="RefSeq" id="WP_144230927.1">
    <property type="nucleotide sequence ID" value="NZ_CBCRVV010000011.1"/>
</dbReference>
<evidence type="ECO:0000313" key="2">
    <source>
        <dbReference type="EMBL" id="TSJ77106.1"/>
    </source>
</evidence>
<dbReference type="EMBL" id="VMBG01000002">
    <property type="protein sequence ID" value="TSJ77106.1"/>
    <property type="molecule type" value="Genomic_DNA"/>
</dbReference>
<keyword evidence="1" id="KW-0472">Membrane</keyword>
<keyword evidence="1" id="KW-0812">Transmembrane</keyword>
<keyword evidence="3" id="KW-1185">Reference proteome</keyword>
<accession>A0A556QKD6</accession>
<comment type="caution">
    <text evidence="2">The sequence shown here is derived from an EMBL/GenBank/DDBJ whole genome shotgun (WGS) entry which is preliminary data.</text>
</comment>
<feature type="transmembrane region" description="Helical" evidence="1">
    <location>
        <begin position="479"/>
        <end position="501"/>
    </location>
</feature>
<dbReference type="OrthoDB" id="182729at2"/>
<name>A0A556QKD6_9BACT</name>
<protein>
    <submittedName>
        <fullName evidence="2">Uncharacterized protein</fullName>
    </submittedName>
</protein>
<proteinExistence type="predicted"/>